<protein>
    <recommendedName>
        <fullName evidence="2">Lipocalin-like domain-containing protein</fullName>
    </recommendedName>
</protein>
<evidence type="ECO:0000256" key="1">
    <source>
        <dbReference type="SAM" id="SignalP"/>
    </source>
</evidence>
<dbReference type="Proteomes" id="UP001500459">
    <property type="component" value="Unassembled WGS sequence"/>
</dbReference>
<reference evidence="4" key="1">
    <citation type="journal article" date="2019" name="Int. J. Syst. Evol. Microbiol.">
        <title>The Global Catalogue of Microorganisms (GCM) 10K type strain sequencing project: providing services to taxonomists for standard genome sequencing and annotation.</title>
        <authorList>
            <consortium name="The Broad Institute Genomics Platform"/>
            <consortium name="The Broad Institute Genome Sequencing Center for Infectious Disease"/>
            <person name="Wu L."/>
            <person name="Ma J."/>
        </authorList>
    </citation>
    <scope>NUCLEOTIDE SEQUENCE [LARGE SCALE GENOMIC DNA]</scope>
    <source>
        <strain evidence="4">JCM 17106</strain>
    </source>
</reference>
<evidence type="ECO:0000259" key="2">
    <source>
        <dbReference type="Pfam" id="PF13648"/>
    </source>
</evidence>
<accession>A0ABP7X7E0</accession>
<feature type="chain" id="PRO_5047321505" description="Lipocalin-like domain-containing protein" evidence="1">
    <location>
        <begin position="21"/>
        <end position="138"/>
    </location>
</feature>
<evidence type="ECO:0000313" key="3">
    <source>
        <dbReference type="EMBL" id="GAA4106526.1"/>
    </source>
</evidence>
<keyword evidence="1" id="KW-0732">Signal</keyword>
<dbReference type="EMBL" id="BAABCW010000001">
    <property type="protein sequence ID" value="GAA4106526.1"/>
    <property type="molecule type" value="Genomic_DNA"/>
</dbReference>
<gene>
    <name evidence="3" type="ORF">GCM10022393_00970</name>
</gene>
<proteinExistence type="predicted"/>
<comment type="caution">
    <text evidence="3">The sequence shown here is derived from an EMBL/GenBank/DDBJ whole genome shotgun (WGS) entry which is preliminary data.</text>
</comment>
<name>A0ABP7X7E0_9FLAO</name>
<dbReference type="RefSeq" id="WP_344923775.1">
    <property type="nucleotide sequence ID" value="NZ_BAABCW010000001.1"/>
</dbReference>
<dbReference type="Pfam" id="PF13648">
    <property type="entry name" value="Lipocalin_4"/>
    <property type="match status" value="1"/>
</dbReference>
<feature type="signal peptide" evidence="1">
    <location>
        <begin position="1"/>
        <end position="20"/>
    </location>
</feature>
<keyword evidence="4" id="KW-1185">Reference proteome</keyword>
<dbReference type="InterPro" id="IPR024311">
    <property type="entry name" value="Lipocalin-like"/>
</dbReference>
<evidence type="ECO:0000313" key="4">
    <source>
        <dbReference type="Proteomes" id="UP001500459"/>
    </source>
</evidence>
<organism evidence="3 4">
    <name type="scientific">Aquimarina addita</name>
    <dbReference type="NCBI Taxonomy" id="870485"/>
    <lineage>
        <taxon>Bacteria</taxon>
        <taxon>Pseudomonadati</taxon>
        <taxon>Bacteroidota</taxon>
        <taxon>Flavobacteriia</taxon>
        <taxon>Flavobacteriales</taxon>
        <taxon>Flavobacteriaceae</taxon>
        <taxon>Aquimarina</taxon>
    </lineage>
</organism>
<feature type="domain" description="Lipocalin-like" evidence="2">
    <location>
        <begin position="29"/>
        <end position="120"/>
    </location>
</feature>
<sequence length="138" mass="16613">MTKNILYLLCIILLSNCVQTNPENYITYIEGYWEIEKVITHEGLEKQYNFNQNIDFFEIHELKGFRKKVQPQFDGGFITTKDQENFTLKIENDSLRIYYKTPLMEWKETIISAKENEMIIINEVGNLYFYKPYKKMDL</sequence>